<sequence length="239" mass="27847">MFLGFYNYTVYLTYLNALTGFLGIYIILDDSNNLNPITYASICLLLSGIFDMLDGFVSNLKKKRSIEEKKYGIQIDSLADIISFGILPILIEFKMFKNIANFKHNKIFSFLFLISSIVYILAVLIRLAYFNVLAEKKINCKTPKENIKTFIGLPVTFASVIFPFFILSQNVILSFDNGFFKEQIKQFFYFIYCFFIILCSFLFVFNKIKFKKPKNIIFLIFSFLLFLLLILTLIKTNIN</sequence>
<feature type="transmembrane region" description="Helical" evidence="1">
    <location>
        <begin position="108"/>
        <end position="129"/>
    </location>
</feature>
<feature type="transmembrane region" description="Helical" evidence="1">
    <location>
        <begin position="78"/>
        <end position="96"/>
    </location>
</feature>
<comment type="caution">
    <text evidence="2">The sequence shown here is derived from an EMBL/GenBank/DDBJ whole genome shotgun (WGS) entry which is preliminary data.</text>
</comment>
<keyword evidence="1" id="KW-1133">Transmembrane helix</keyword>
<evidence type="ECO:0000313" key="3">
    <source>
        <dbReference type="Proteomes" id="UP001221763"/>
    </source>
</evidence>
<keyword evidence="3" id="KW-1185">Reference proteome</keyword>
<dbReference type="Proteomes" id="UP001221763">
    <property type="component" value="Unassembled WGS sequence"/>
</dbReference>
<feature type="transmembrane region" description="Helical" evidence="1">
    <location>
        <begin position="187"/>
        <end position="204"/>
    </location>
</feature>
<feature type="transmembrane region" description="Helical" evidence="1">
    <location>
        <begin position="5"/>
        <end position="27"/>
    </location>
</feature>
<gene>
    <name evidence="2" type="ORF">M8044_000156</name>
</gene>
<organism evidence="2 3">
    <name type="scientific">Columbia Basin potato purple top phytoplasma</name>
    <dbReference type="NCBI Taxonomy" id="307134"/>
    <lineage>
        <taxon>Bacteria</taxon>
        <taxon>Bacillati</taxon>
        <taxon>Mycoplasmatota</taxon>
        <taxon>Mollicutes</taxon>
        <taxon>Acholeplasmatales</taxon>
        <taxon>Acholeplasmataceae</taxon>
        <taxon>Candidatus Phytoplasma</taxon>
        <taxon>16SrVI (Clover proliferation group)</taxon>
    </lineage>
</organism>
<dbReference type="Pfam" id="PF01066">
    <property type="entry name" value="CDP-OH_P_transf"/>
    <property type="match status" value="1"/>
</dbReference>
<accession>A0ABT5LAZ8</accession>
<reference evidence="2 3" key="1">
    <citation type="journal article" date="2023" name="Plant">
        <title>Draft Genome Sequence Resource of CBPPT1, a 'Candidatus Phytoplasma trifolii'-Related Strain Associated with Potato Purple Top Disease in the Columbia Basin, U.S.A.</title>
        <authorList>
            <person name="Wei W."/>
            <person name="Shao J."/>
            <person name="Bottner-Parker K.D."/>
            <person name="Zhao Y."/>
        </authorList>
    </citation>
    <scope>NUCLEOTIDE SEQUENCE [LARGE SCALE GENOMIC DNA]</scope>
    <source>
        <strain evidence="2 3">CBPPT1</strain>
    </source>
</reference>
<dbReference type="Gene3D" id="1.20.120.1760">
    <property type="match status" value="1"/>
</dbReference>
<feature type="transmembrane region" description="Helical" evidence="1">
    <location>
        <begin position="150"/>
        <end position="167"/>
    </location>
</feature>
<keyword evidence="1" id="KW-0472">Membrane</keyword>
<feature type="transmembrane region" description="Helical" evidence="1">
    <location>
        <begin position="39"/>
        <end position="57"/>
    </location>
</feature>
<protein>
    <submittedName>
        <fullName evidence="2">Phosphatidylserine synthase</fullName>
    </submittedName>
</protein>
<name>A0ABT5LAZ8_9MOLU</name>
<keyword evidence="1" id="KW-0812">Transmembrane</keyword>
<feature type="transmembrane region" description="Helical" evidence="1">
    <location>
        <begin position="216"/>
        <end position="234"/>
    </location>
</feature>
<proteinExistence type="predicted"/>
<evidence type="ECO:0000256" key="1">
    <source>
        <dbReference type="SAM" id="Phobius"/>
    </source>
</evidence>
<dbReference type="EMBL" id="JANHJP010000002">
    <property type="protein sequence ID" value="MDC9031937.1"/>
    <property type="molecule type" value="Genomic_DNA"/>
</dbReference>
<dbReference type="RefSeq" id="WP_273585159.1">
    <property type="nucleotide sequence ID" value="NZ_JANHJP010000002.1"/>
</dbReference>
<dbReference type="InterPro" id="IPR000462">
    <property type="entry name" value="CDP-OH_P_trans"/>
</dbReference>
<dbReference type="InterPro" id="IPR043130">
    <property type="entry name" value="CDP-OH_PTrfase_TM_dom"/>
</dbReference>
<evidence type="ECO:0000313" key="2">
    <source>
        <dbReference type="EMBL" id="MDC9031937.1"/>
    </source>
</evidence>